<reference evidence="3 4" key="1">
    <citation type="submission" date="2016-03" db="EMBL/GenBank/DDBJ databases">
        <title>How can Kluyveromyces marxianus grow so fast - potential evolutionary course in Saccharomyces Complex revealed by comparative genomics.</title>
        <authorList>
            <person name="Mo W."/>
            <person name="Lu W."/>
            <person name="Yang X."/>
            <person name="Qi J."/>
            <person name="Lv H."/>
        </authorList>
    </citation>
    <scope>NUCLEOTIDE SEQUENCE [LARGE SCALE GENOMIC DNA]</scope>
    <source>
        <strain evidence="3 4">FIM1</strain>
    </source>
</reference>
<dbReference type="PROSITE" id="PS51221">
    <property type="entry name" value="TTL"/>
    <property type="match status" value="1"/>
</dbReference>
<dbReference type="EMBL" id="CP015061">
    <property type="protein sequence ID" value="QGN18313.1"/>
    <property type="molecule type" value="Genomic_DNA"/>
</dbReference>
<dbReference type="Proteomes" id="UP000422736">
    <property type="component" value="Chromosome 7"/>
</dbReference>
<gene>
    <name evidence="3" type="primary">PBY1</name>
    <name evidence="3" type="ORF">FIM1_4639</name>
</gene>
<dbReference type="InterPro" id="IPR011761">
    <property type="entry name" value="ATP-grasp"/>
</dbReference>
<dbReference type="InterPro" id="IPR036523">
    <property type="entry name" value="SurE-like_sf"/>
</dbReference>
<evidence type="ECO:0000256" key="1">
    <source>
        <dbReference type="PROSITE-ProRule" id="PRU00409"/>
    </source>
</evidence>
<dbReference type="SUPFAM" id="SSF56059">
    <property type="entry name" value="Glutathione synthetase ATP-binding domain-like"/>
    <property type="match status" value="1"/>
</dbReference>
<dbReference type="Gene3D" id="3.40.1210.10">
    <property type="entry name" value="Survival protein SurE-like phosphatase/nucleotidase"/>
    <property type="match status" value="1"/>
</dbReference>
<dbReference type="PANTHER" id="PTHR47551">
    <property type="entry name" value="TUBULIN--TYROSINE LIGASE PBY1-RELATED"/>
    <property type="match status" value="1"/>
</dbReference>
<dbReference type="InterPro" id="IPR002828">
    <property type="entry name" value="SurE-like_Pase/nucleotidase"/>
</dbReference>
<accession>A0ABX6F4R6</accession>
<keyword evidence="1" id="KW-0067">ATP-binding</keyword>
<reference evidence="3 4" key="2">
    <citation type="submission" date="2019-11" db="EMBL/GenBank/DDBJ databases">
        <authorList>
            <person name="Lu H."/>
        </authorList>
    </citation>
    <scope>NUCLEOTIDE SEQUENCE [LARGE SCALE GENOMIC DNA]</scope>
    <source>
        <strain evidence="3 4">FIM1</strain>
    </source>
</reference>
<name>A0ABX6F4R6_KLUMA</name>
<evidence type="ECO:0000313" key="3">
    <source>
        <dbReference type="EMBL" id="QGN18313.1"/>
    </source>
</evidence>
<dbReference type="PANTHER" id="PTHR47551:SF1">
    <property type="entry name" value="TUBULIN--TYROSINE LIGASE PBY1-RELATED"/>
    <property type="match status" value="1"/>
</dbReference>
<feature type="domain" description="ATP-grasp" evidence="2">
    <location>
        <begin position="419"/>
        <end position="690"/>
    </location>
</feature>
<dbReference type="Gene3D" id="3.30.470.20">
    <property type="entry name" value="ATP-grasp fold, B domain"/>
    <property type="match status" value="1"/>
</dbReference>
<dbReference type="InterPro" id="IPR027746">
    <property type="entry name" value="TTL"/>
</dbReference>
<dbReference type="Pfam" id="PF01975">
    <property type="entry name" value="SurE"/>
    <property type="match status" value="1"/>
</dbReference>
<dbReference type="InterPro" id="IPR004344">
    <property type="entry name" value="TTL/TTLL_fam"/>
</dbReference>
<sequence length="717" mass="82633">MKVLITNDDGPLSDQYSPYIRIFVQYLLKHTDWDIYICIPNQQRSWIGKAHFANHNPTASFIYSSPDAKTNEFVGPFSVPQFKRLTKLSHAVPDQKKTVVPENYIEWCLVDGTPATCSDIGLNHLIHEPFDVIISGPNVGRNASAPYIGSSGTVGAAMDAYTTNPSVKSFALSWAYFDGVKIVDDAIFEQVCGKSFEAIDYLIRNWDSDVRIYSLNVPLRDLSNAKFKYCPILESTWCSIYSDPILTPNVSPSNEDILDGHQSHTISFNWQPNFKLQRENMINEKSLTDGSCIEQGDISVTPLSHTFKVIEKLFGEFQLNDPARIVLTIPDTDYIYQPLMHSFRKHLPNIPVSRSLPVTMDKLTFHYGEYEQLNMDQLMSNDFYHANAYIYRKAIIRKHYLSHTIHSYVVKNEDSILNKAFLESFNIDVDYAEFLDDALDENWELRQELESKQKWWILKPSMSDKGQGIRIFKTIEQLQDIFDSFEEDETDDEDVGQDSNKVVTSQLRHFIVQEYLHNPLLLSDMHSRKFHIRCYVTCYGDLQVYVYDRMLALFAPSKFVPPSDDYNVLDNSQLSCHLTNTCLQNDDESKSNSVVEFTNLDDIPPHRKEEIKEQIHEIVAELFKAAVNVDRMNFRPLKNCLETYGFDFLVDSNYQVKLLEVNAFPDFKQTGAELKGLIDELFDDIVSICVRPMFKLPPLNHKNSKFTEVLKLQSNDW</sequence>
<protein>
    <submittedName>
        <fullName evidence="3">TTL domain-containing protein YBR094W</fullName>
    </submittedName>
</protein>
<organism evidence="3 4">
    <name type="scientific">Kluyveromyces marxianus</name>
    <name type="common">Yeast</name>
    <name type="synonym">Candida kefyr</name>
    <dbReference type="NCBI Taxonomy" id="4911"/>
    <lineage>
        <taxon>Eukaryota</taxon>
        <taxon>Fungi</taxon>
        <taxon>Dikarya</taxon>
        <taxon>Ascomycota</taxon>
        <taxon>Saccharomycotina</taxon>
        <taxon>Saccharomycetes</taxon>
        <taxon>Saccharomycetales</taxon>
        <taxon>Saccharomycetaceae</taxon>
        <taxon>Kluyveromyces</taxon>
    </lineage>
</organism>
<keyword evidence="1" id="KW-0547">Nucleotide-binding</keyword>
<dbReference type="SUPFAM" id="SSF64167">
    <property type="entry name" value="SurE-like"/>
    <property type="match status" value="1"/>
</dbReference>
<dbReference type="PROSITE" id="PS50975">
    <property type="entry name" value="ATP_GRASP"/>
    <property type="match status" value="1"/>
</dbReference>
<evidence type="ECO:0000259" key="2">
    <source>
        <dbReference type="PROSITE" id="PS50975"/>
    </source>
</evidence>
<keyword evidence="4" id="KW-1185">Reference proteome</keyword>
<dbReference type="NCBIfam" id="TIGR00087">
    <property type="entry name" value="surE"/>
    <property type="match status" value="1"/>
</dbReference>
<dbReference type="Pfam" id="PF03133">
    <property type="entry name" value="TTL"/>
    <property type="match status" value="1"/>
</dbReference>
<evidence type="ECO:0000313" key="4">
    <source>
        <dbReference type="Proteomes" id="UP000422736"/>
    </source>
</evidence>
<proteinExistence type="predicted"/>